<comment type="caution">
    <text evidence="9">The sequence shown here is derived from an EMBL/GenBank/DDBJ whole genome shotgun (WGS) entry which is preliminary data.</text>
</comment>
<evidence type="ECO:0000256" key="4">
    <source>
        <dbReference type="ARBA" id="ARBA00022989"/>
    </source>
</evidence>
<dbReference type="EMBL" id="CM026424">
    <property type="protein sequence ID" value="KAG0581329.1"/>
    <property type="molecule type" value="Genomic_DNA"/>
</dbReference>
<dbReference type="EMBL" id="CM026424">
    <property type="protein sequence ID" value="KAG0581326.1"/>
    <property type="molecule type" value="Genomic_DNA"/>
</dbReference>
<proteinExistence type="predicted"/>
<keyword evidence="10" id="KW-1185">Reference proteome</keyword>
<evidence type="ECO:0000256" key="6">
    <source>
        <dbReference type="ARBA" id="ARBA00023136"/>
    </source>
</evidence>
<keyword evidence="5" id="KW-0040">ANK repeat</keyword>
<feature type="domain" description="PGG" evidence="8">
    <location>
        <begin position="718"/>
        <end position="831"/>
    </location>
</feature>
<evidence type="ECO:0000256" key="7">
    <source>
        <dbReference type="SAM" id="Phobius"/>
    </source>
</evidence>
<feature type="transmembrane region" description="Helical" evidence="7">
    <location>
        <begin position="765"/>
        <end position="789"/>
    </location>
</feature>
<accession>A0A8T0IE94</accession>
<feature type="transmembrane region" description="Helical" evidence="7">
    <location>
        <begin position="842"/>
        <end position="863"/>
    </location>
</feature>
<keyword evidence="6 7" id="KW-0472">Membrane</keyword>
<evidence type="ECO:0000256" key="1">
    <source>
        <dbReference type="ARBA" id="ARBA00004141"/>
    </source>
</evidence>
<evidence type="ECO:0000256" key="2">
    <source>
        <dbReference type="ARBA" id="ARBA00022692"/>
    </source>
</evidence>
<evidence type="ECO:0000313" key="10">
    <source>
        <dbReference type="Proteomes" id="UP000822688"/>
    </source>
</evidence>
<protein>
    <recommendedName>
        <fullName evidence="8">PGG domain-containing protein</fullName>
    </recommendedName>
</protein>
<dbReference type="EMBL" id="CM026424">
    <property type="protein sequence ID" value="KAG0581325.1"/>
    <property type="molecule type" value="Genomic_DNA"/>
</dbReference>
<dbReference type="InterPro" id="IPR026961">
    <property type="entry name" value="PGG_dom"/>
</dbReference>
<dbReference type="GO" id="GO:0005886">
    <property type="term" value="C:plasma membrane"/>
    <property type="evidence" value="ECO:0007669"/>
    <property type="project" value="TreeGrafter"/>
</dbReference>
<dbReference type="Gene3D" id="1.25.40.20">
    <property type="entry name" value="Ankyrin repeat-containing domain"/>
    <property type="match status" value="1"/>
</dbReference>
<dbReference type="PANTHER" id="PTHR24186:SF38">
    <property type="entry name" value="ANKYRIN REPEAT FAMILY PROTEIN"/>
    <property type="match status" value="1"/>
</dbReference>
<dbReference type="AlphaFoldDB" id="A0A8T0IE94"/>
<keyword evidence="2 7" id="KW-0812">Transmembrane</keyword>
<keyword evidence="3" id="KW-0677">Repeat</keyword>
<dbReference type="EMBL" id="CM026424">
    <property type="protein sequence ID" value="KAG0581327.1"/>
    <property type="molecule type" value="Genomic_DNA"/>
</dbReference>
<dbReference type="Proteomes" id="UP000822688">
    <property type="component" value="Chromosome 4"/>
</dbReference>
<comment type="subcellular location">
    <subcellularLocation>
        <location evidence="1">Membrane</location>
        <topology evidence="1">Multi-pass membrane protein</topology>
    </subcellularLocation>
</comment>
<dbReference type="PANTHER" id="PTHR24186">
    <property type="entry name" value="PROTEIN PHOSPHATASE 1 REGULATORY SUBUNIT"/>
    <property type="match status" value="1"/>
</dbReference>
<evidence type="ECO:0000256" key="5">
    <source>
        <dbReference type="ARBA" id="ARBA00023043"/>
    </source>
</evidence>
<gene>
    <name evidence="9" type="ORF">KC19_4G242800</name>
</gene>
<dbReference type="InterPro" id="IPR036770">
    <property type="entry name" value="Ankyrin_rpt-contain_sf"/>
</dbReference>
<organism evidence="9 10">
    <name type="scientific">Ceratodon purpureus</name>
    <name type="common">Fire moss</name>
    <name type="synonym">Dicranum purpureum</name>
    <dbReference type="NCBI Taxonomy" id="3225"/>
    <lineage>
        <taxon>Eukaryota</taxon>
        <taxon>Viridiplantae</taxon>
        <taxon>Streptophyta</taxon>
        <taxon>Embryophyta</taxon>
        <taxon>Bryophyta</taxon>
        <taxon>Bryophytina</taxon>
        <taxon>Bryopsida</taxon>
        <taxon>Dicranidae</taxon>
        <taxon>Pseudoditrichales</taxon>
        <taxon>Ditrichaceae</taxon>
        <taxon>Ceratodon</taxon>
    </lineage>
</organism>
<dbReference type="EMBL" id="CM026424">
    <property type="protein sequence ID" value="KAG0581328.1"/>
    <property type="molecule type" value="Genomic_DNA"/>
</dbReference>
<evidence type="ECO:0000259" key="8">
    <source>
        <dbReference type="Pfam" id="PF13962"/>
    </source>
</evidence>
<feature type="transmembrane region" description="Helical" evidence="7">
    <location>
        <begin position="809"/>
        <end position="830"/>
    </location>
</feature>
<sequence>MAAEAMSSMAAETKAAEAMFENNAAMSSSEWVSNLERYGSCLRLLELLEQRLELIHQVGPEGITVLHKGVDHGCVQLVKFILVDMFDDYGHCKCSRHRVHNPQEHVGTSSAGAIAKAKGKRVEVEDEEVADEEAATCALTRKLLLRKASDYGSTAVNMAVVSGSPKMVLLLKWAIDKCSPNRWEMAERTPLAKTYTYDDYRIMKSAFERERENPTVEVPTVIAHNDTEVPAVADDGKHNIDKYIYHLRERIPNPDVYALVARILEEDWGADQEKIDILKRGCGKHADFEFVTEPSNVFLHYLFTFRDEFISEFQKEFLSRVLQACRACDETGSMVKSVFNILDPRGRTILHAAFRPDKPMNLGIIWSVLKAQDMLSSEVIKECMNARDGAGRTILHLMAILDHVNLEGNEYSEHWDDLQKNLEWTATAIPLCSEELEALKYWCFLLPYDTLNSKDTPILLAIIFNSIQFFESDFCKKHWFLLQITVLHFDENLWSREFRPFQMFRPFQIAAFLGRSKIIDRILQSIEQIDYIPDIGLGNTWRFLEREETLVEGTALLSRGKLVVWRNPCLPAIHCAALSSQVETIQTILKYPIYDPLIEDVKPPKWTALHLLLKQESFKMEFDTFHTLALSHALPNSKSYIHVKNDFLNLQIDDIVPRTFSANEISCINLLLQAGIDIWTRTGESKERPSPGPTANDEARKWWFERVATEVLAQKASVSNAANATSVVAALVATASFLGPFTPPLSYSNTDGGTYIHTSVCAVRVFMVCNSFSFFFSIASILMAVLPAIPMPKESLYDELFRSQRCLKFAALLLLIAILCLLAAFSSASIAVVSSEVHDKLVVVPCILLGGIICILVLVIYIIRMLRMLFHKNDRFRRWFAKNMKF</sequence>
<reference evidence="9" key="1">
    <citation type="submission" date="2020-06" db="EMBL/GenBank/DDBJ databases">
        <title>WGS assembly of Ceratodon purpureus strain R40.</title>
        <authorList>
            <person name="Carey S.B."/>
            <person name="Jenkins J."/>
            <person name="Shu S."/>
            <person name="Lovell J.T."/>
            <person name="Sreedasyam A."/>
            <person name="Maumus F."/>
            <person name="Tiley G.P."/>
            <person name="Fernandez-Pozo N."/>
            <person name="Barry K."/>
            <person name="Chen C."/>
            <person name="Wang M."/>
            <person name="Lipzen A."/>
            <person name="Daum C."/>
            <person name="Saski C.A."/>
            <person name="Payton A.C."/>
            <person name="Mcbreen J.C."/>
            <person name="Conrad R.E."/>
            <person name="Kollar L.M."/>
            <person name="Olsson S."/>
            <person name="Huttunen S."/>
            <person name="Landis J.B."/>
            <person name="Wickett N.J."/>
            <person name="Johnson M.G."/>
            <person name="Rensing S.A."/>
            <person name="Grimwood J."/>
            <person name="Schmutz J."/>
            <person name="Mcdaniel S.F."/>
        </authorList>
    </citation>
    <scope>NUCLEOTIDE SEQUENCE</scope>
    <source>
        <strain evidence="9">R40</strain>
    </source>
</reference>
<evidence type="ECO:0000256" key="3">
    <source>
        <dbReference type="ARBA" id="ARBA00022737"/>
    </source>
</evidence>
<name>A0A8T0IE94_CERPU</name>
<dbReference type="Pfam" id="PF13962">
    <property type="entry name" value="PGG"/>
    <property type="match status" value="1"/>
</dbReference>
<evidence type="ECO:0000313" key="9">
    <source>
        <dbReference type="EMBL" id="KAG0581325.1"/>
    </source>
</evidence>
<keyword evidence="4 7" id="KW-1133">Transmembrane helix</keyword>
<dbReference type="SUPFAM" id="SSF48403">
    <property type="entry name" value="Ankyrin repeat"/>
    <property type="match status" value="1"/>
</dbReference>